<keyword evidence="1" id="KW-0547">Nucleotide-binding</keyword>
<evidence type="ECO:0000313" key="1">
    <source>
        <dbReference type="EMBL" id="WEG35040.1"/>
    </source>
</evidence>
<protein>
    <submittedName>
        <fullName evidence="1">ATP-binding protein</fullName>
    </submittedName>
</protein>
<gene>
    <name evidence="1" type="ORF">PYS61_03595</name>
</gene>
<proteinExistence type="predicted"/>
<dbReference type="RefSeq" id="WP_315571071.1">
    <property type="nucleotide sequence ID" value="NZ_CP118868.1"/>
</dbReference>
<dbReference type="GO" id="GO:0005524">
    <property type="term" value="F:ATP binding"/>
    <property type="evidence" value="ECO:0007669"/>
    <property type="project" value="UniProtKB-KW"/>
</dbReference>
<accession>A0ABY8C7J2</accession>
<reference evidence="1 2" key="1">
    <citation type="submission" date="2023-02" db="EMBL/GenBank/DDBJ databases">
        <title>Novel Oscillospiraceae bacterial genomes.</title>
        <authorList>
            <person name="Srinivasan S."/>
            <person name="Austin M.N."/>
            <person name="Fiedler T.L."/>
            <person name="Strenk S.M."/>
            <person name="Agnew K.J."/>
            <person name="Nagana Gowda G.A."/>
            <person name="Raftery D."/>
            <person name="Beamer M.A."/>
            <person name="Achilles S.L."/>
            <person name="Wiesenfeld H.C."/>
            <person name="Fredricks D.N."/>
            <person name="Hillier S.L."/>
        </authorList>
    </citation>
    <scope>NUCLEOTIDE SEQUENCE [LARGE SCALE GENOMIC DNA]</scope>
    <source>
        <strain evidence="1 2">CHIC02 1186E3-8</strain>
    </source>
</reference>
<evidence type="ECO:0000313" key="2">
    <source>
        <dbReference type="Proteomes" id="UP001220478"/>
    </source>
</evidence>
<name>A0ABY8C7J2_9FIRM</name>
<dbReference type="InterPro" id="IPR027417">
    <property type="entry name" value="P-loop_NTPase"/>
</dbReference>
<keyword evidence="2" id="KW-1185">Reference proteome</keyword>
<dbReference type="EMBL" id="CP118868">
    <property type="protein sequence ID" value="WEG35040.1"/>
    <property type="molecule type" value="Genomic_DNA"/>
</dbReference>
<dbReference type="SUPFAM" id="SSF52540">
    <property type="entry name" value="P-loop containing nucleoside triphosphate hydrolases"/>
    <property type="match status" value="1"/>
</dbReference>
<dbReference type="Proteomes" id="UP001220478">
    <property type="component" value="Chromosome"/>
</dbReference>
<sequence>MKKDLPKITEKEKQAEAVQGRLGLFAYWRRKLPELPDFSGETRSLRKIARAVWHDTGRILRQVTRNTANLQLKGKLLPHRRQHAPKDQVSLPEIEDESELYKLQETKSVISAPEQEADSAVKSNLPLFLQNKGQNIPDFDDLKRFPNSEPELALAAREQDPAREAKMPLVLEEMKKKLNFEFLNGKTDKLGSKAVSKDSSYDLSKLDETQSRAILSKIYVVAFVGPSGTGKSTRANQVAFLSKCSYIIDDALLIKENHIVAGSSAKRAGTKIESVRQAIFFDPIRAQTMRRALISQQPGRLLILGTSEAMIKKICKALWLQFPSEWINITDVATASEINQARYNRIHTGQHAIPVPSMELKHEFSGSIFEPLNLLRQRFINKESENKDKENGNVPLTAASVLISGGKMPLQVEQSIVRPSFSVLGHYSITDQALKNIVLYSLQKVKAVHRLRDCEVQQETSGLVFKIKLSLYYGYNAQKALQEAQAAVIEAVSNLTAMNILQVSLLAEALVVKKSE</sequence>
<organism evidence="1 2">
    <name type="scientific">Amygdalobacter indicium</name>
    <dbReference type="NCBI Taxonomy" id="3029272"/>
    <lineage>
        <taxon>Bacteria</taxon>
        <taxon>Bacillati</taxon>
        <taxon>Bacillota</taxon>
        <taxon>Clostridia</taxon>
        <taxon>Eubacteriales</taxon>
        <taxon>Oscillospiraceae</taxon>
        <taxon>Amygdalobacter</taxon>
    </lineage>
</organism>
<keyword evidence="1" id="KW-0067">ATP-binding</keyword>